<name>A0ABS4TYV5_9PSEU</name>
<evidence type="ECO:0000313" key="2">
    <source>
        <dbReference type="Proteomes" id="UP001519332"/>
    </source>
</evidence>
<accession>A0ABS4TYV5</accession>
<dbReference type="EMBL" id="JAGINW010000001">
    <property type="protein sequence ID" value="MBP2329183.1"/>
    <property type="molecule type" value="Genomic_DNA"/>
</dbReference>
<comment type="caution">
    <text evidence="1">The sequence shown here is derived from an EMBL/GenBank/DDBJ whole genome shotgun (WGS) entry which is preliminary data.</text>
</comment>
<protein>
    <submittedName>
        <fullName evidence="1">Uncharacterized protein</fullName>
    </submittedName>
</protein>
<dbReference type="Proteomes" id="UP001519332">
    <property type="component" value="Unassembled WGS sequence"/>
</dbReference>
<organism evidence="1 2">
    <name type="scientific">Kibdelosporangium banguiense</name>
    <dbReference type="NCBI Taxonomy" id="1365924"/>
    <lineage>
        <taxon>Bacteria</taxon>
        <taxon>Bacillati</taxon>
        <taxon>Actinomycetota</taxon>
        <taxon>Actinomycetes</taxon>
        <taxon>Pseudonocardiales</taxon>
        <taxon>Pseudonocardiaceae</taxon>
        <taxon>Kibdelosporangium</taxon>
    </lineage>
</organism>
<reference evidence="1 2" key="1">
    <citation type="submission" date="2021-03" db="EMBL/GenBank/DDBJ databases">
        <title>Sequencing the genomes of 1000 actinobacteria strains.</title>
        <authorList>
            <person name="Klenk H.-P."/>
        </authorList>
    </citation>
    <scope>NUCLEOTIDE SEQUENCE [LARGE SCALE GENOMIC DNA]</scope>
    <source>
        <strain evidence="1 2">DSM 46670</strain>
    </source>
</reference>
<evidence type="ECO:0000313" key="1">
    <source>
        <dbReference type="EMBL" id="MBP2329183.1"/>
    </source>
</evidence>
<gene>
    <name evidence="1" type="ORF">JOF56_009568</name>
</gene>
<proteinExistence type="predicted"/>
<sequence>MDASVTRMTLLRTFEDEEYWASYDTLVRFLGLRC</sequence>
<keyword evidence="2" id="KW-1185">Reference proteome</keyword>